<dbReference type="InterPro" id="IPR014025">
    <property type="entry name" value="Glutaredoxin_subgr"/>
</dbReference>
<gene>
    <name evidence="9" type="ORF">FA10DRAFT_277655</name>
</gene>
<dbReference type="PROSITE" id="PS51354">
    <property type="entry name" value="GLUTAREDOXIN_2"/>
    <property type="match status" value="1"/>
</dbReference>
<accession>A0A316YXR3</accession>
<evidence type="ECO:0000256" key="6">
    <source>
        <dbReference type="ARBA" id="ARBA00023284"/>
    </source>
</evidence>
<dbReference type="GO" id="GO:0004602">
    <property type="term" value="F:glutathione peroxidase activity"/>
    <property type="evidence" value="ECO:0007669"/>
    <property type="project" value="UniProtKB-EC"/>
</dbReference>
<evidence type="ECO:0000256" key="5">
    <source>
        <dbReference type="ARBA" id="ARBA00023157"/>
    </source>
</evidence>
<dbReference type="InterPro" id="IPR011899">
    <property type="entry name" value="Glutaredoxin_euk/vir"/>
</dbReference>
<dbReference type="EC" id="1.11.1.9" evidence="2"/>
<dbReference type="OrthoDB" id="418495at2759"/>
<dbReference type="FunFam" id="3.40.30.10:FF:000026">
    <property type="entry name" value="Glutaredoxin 2"/>
    <property type="match status" value="1"/>
</dbReference>
<keyword evidence="3" id="KW-0813">Transport</keyword>
<dbReference type="PRINTS" id="PR00160">
    <property type="entry name" value="GLUTAREDOXIN"/>
</dbReference>
<dbReference type="STRING" id="215250.A0A316YXR3"/>
<dbReference type="RefSeq" id="XP_025381179.1">
    <property type="nucleotide sequence ID" value="XM_025523395.1"/>
</dbReference>
<dbReference type="InParanoid" id="A0A316YXR3"/>
<proteinExistence type="predicted"/>
<dbReference type="GO" id="GO:0005737">
    <property type="term" value="C:cytoplasm"/>
    <property type="evidence" value="ECO:0007669"/>
    <property type="project" value="TreeGrafter"/>
</dbReference>
<dbReference type="InterPro" id="IPR002109">
    <property type="entry name" value="Glutaredoxin"/>
</dbReference>
<dbReference type="Gene3D" id="3.40.30.10">
    <property type="entry name" value="Glutaredoxin"/>
    <property type="match status" value="1"/>
</dbReference>
<dbReference type="InterPro" id="IPR011767">
    <property type="entry name" value="GLR_AS"/>
</dbReference>
<evidence type="ECO:0000313" key="10">
    <source>
        <dbReference type="Proteomes" id="UP000245768"/>
    </source>
</evidence>
<feature type="domain" description="Glutaredoxin" evidence="8">
    <location>
        <begin position="16"/>
        <end position="81"/>
    </location>
</feature>
<dbReference type="GO" id="GO:0034599">
    <property type="term" value="P:cellular response to oxidative stress"/>
    <property type="evidence" value="ECO:0007669"/>
    <property type="project" value="TreeGrafter"/>
</dbReference>
<keyword evidence="6" id="KW-0676">Redox-active center</keyword>
<keyword evidence="5" id="KW-1015">Disulfide bond</keyword>
<dbReference type="GO" id="GO:0004364">
    <property type="term" value="F:glutathione transferase activity"/>
    <property type="evidence" value="ECO:0007669"/>
    <property type="project" value="UniProtKB-EC"/>
</dbReference>
<dbReference type="GeneID" id="37045311"/>
<evidence type="ECO:0000256" key="7">
    <source>
        <dbReference type="ARBA" id="ARBA00035808"/>
    </source>
</evidence>
<dbReference type="InterPro" id="IPR036249">
    <property type="entry name" value="Thioredoxin-like_sf"/>
</dbReference>
<reference evidence="9 10" key="1">
    <citation type="journal article" date="2018" name="Mol. Biol. Evol.">
        <title>Broad Genomic Sampling Reveals a Smut Pathogenic Ancestry of the Fungal Clade Ustilaginomycotina.</title>
        <authorList>
            <person name="Kijpornyongpan T."/>
            <person name="Mondo S.J."/>
            <person name="Barry K."/>
            <person name="Sandor L."/>
            <person name="Lee J."/>
            <person name="Lipzen A."/>
            <person name="Pangilinan J."/>
            <person name="LaButti K."/>
            <person name="Hainaut M."/>
            <person name="Henrissat B."/>
            <person name="Grigoriev I.V."/>
            <person name="Spatafora J.W."/>
            <person name="Aime M.C."/>
        </authorList>
    </citation>
    <scope>NUCLEOTIDE SEQUENCE [LARGE SCALE GENOMIC DNA]</scope>
    <source>
        <strain evidence="9 10">MCA 4198</strain>
    </source>
</reference>
<dbReference type="GO" id="GO:0015038">
    <property type="term" value="F:glutathione disulfide oxidoreductase activity"/>
    <property type="evidence" value="ECO:0007669"/>
    <property type="project" value="TreeGrafter"/>
</dbReference>
<dbReference type="SUPFAM" id="SSF52833">
    <property type="entry name" value="Thioredoxin-like"/>
    <property type="match status" value="1"/>
</dbReference>
<dbReference type="PANTHER" id="PTHR45694">
    <property type="entry name" value="GLUTAREDOXIN 2"/>
    <property type="match status" value="1"/>
</dbReference>
<dbReference type="Proteomes" id="UP000245768">
    <property type="component" value="Unassembled WGS sequence"/>
</dbReference>
<dbReference type="PROSITE" id="PS00195">
    <property type="entry name" value="GLUTAREDOXIN_1"/>
    <property type="match status" value="1"/>
</dbReference>
<evidence type="ECO:0000259" key="8">
    <source>
        <dbReference type="Pfam" id="PF00462"/>
    </source>
</evidence>
<dbReference type="NCBIfam" id="TIGR02180">
    <property type="entry name" value="GRX_euk"/>
    <property type="match status" value="1"/>
</dbReference>
<organism evidence="9 10">
    <name type="scientific">Acaromyces ingoldii</name>
    <dbReference type="NCBI Taxonomy" id="215250"/>
    <lineage>
        <taxon>Eukaryota</taxon>
        <taxon>Fungi</taxon>
        <taxon>Dikarya</taxon>
        <taxon>Basidiomycota</taxon>
        <taxon>Ustilaginomycotina</taxon>
        <taxon>Exobasidiomycetes</taxon>
        <taxon>Exobasidiales</taxon>
        <taxon>Cryptobasidiaceae</taxon>
        <taxon>Acaromyces</taxon>
    </lineage>
</organism>
<comment type="catalytic activity">
    <reaction evidence="7">
        <text>1-chloro-2,4-dinitrobenzene + glutathione = 2,4-dinitrophenyl-S-glutathione + chloride + H(+)</text>
        <dbReference type="Rhea" id="RHEA:51220"/>
        <dbReference type="ChEBI" id="CHEBI:15378"/>
        <dbReference type="ChEBI" id="CHEBI:17996"/>
        <dbReference type="ChEBI" id="CHEBI:34718"/>
        <dbReference type="ChEBI" id="CHEBI:57925"/>
        <dbReference type="ChEBI" id="CHEBI:133977"/>
        <dbReference type="EC" id="2.5.1.18"/>
    </reaction>
</comment>
<evidence type="ECO:0000313" key="9">
    <source>
        <dbReference type="EMBL" id="PWN93981.1"/>
    </source>
</evidence>
<evidence type="ECO:0000256" key="4">
    <source>
        <dbReference type="ARBA" id="ARBA00022982"/>
    </source>
</evidence>
<evidence type="ECO:0000256" key="2">
    <source>
        <dbReference type="ARBA" id="ARBA00012310"/>
    </source>
</evidence>
<name>A0A316YXR3_9BASI</name>
<comment type="catalytic activity">
    <reaction evidence="1">
        <text>2 glutathione + H2O2 = glutathione disulfide + 2 H2O</text>
        <dbReference type="Rhea" id="RHEA:16833"/>
        <dbReference type="ChEBI" id="CHEBI:15377"/>
        <dbReference type="ChEBI" id="CHEBI:16240"/>
        <dbReference type="ChEBI" id="CHEBI:57925"/>
        <dbReference type="ChEBI" id="CHEBI:58297"/>
        <dbReference type="EC" id="1.11.1.9"/>
    </reaction>
</comment>
<evidence type="ECO:0000256" key="3">
    <source>
        <dbReference type="ARBA" id="ARBA00022448"/>
    </source>
</evidence>
<protein>
    <recommendedName>
        <fullName evidence="2">glutathione peroxidase</fullName>
        <ecNumber evidence="2">1.11.1.9</ecNumber>
    </recommendedName>
</protein>
<keyword evidence="10" id="KW-1185">Reference proteome</keyword>
<keyword evidence="4" id="KW-0249">Electron transport</keyword>
<dbReference type="EMBL" id="KZ819634">
    <property type="protein sequence ID" value="PWN93981.1"/>
    <property type="molecule type" value="Genomic_DNA"/>
</dbReference>
<dbReference type="AlphaFoldDB" id="A0A316YXR3"/>
<dbReference type="CDD" id="cd03419">
    <property type="entry name" value="GRX_GRXh_1_2_like"/>
    <property type="match status" value="1"/>
</dbReference>
<dbReference type="GO" id="GO:0005634">
    <property type="term" value="C:nucleus"/>
    <property type="evidence" value="ECO:0007669"/>
    <property type="project" value="TreeGrafter"/>
</dbReference>
<sequence>MSVKQKTEDLIKSTKVVVFSKSWCPYCRQAKTTLGGHSDLPESDVTVVELDQVEDGDAIQAYLADKTGQRTVPNIFVSGTHLGGNDDLQKANSSGALKKQLTAAA</sequence>
<dbReference type="FunCoup" id="A0A316YXR3">
    <property type="interactions" value="147"/>
</dbReference>
<dbReference type="Pfam" id="PF00462">
    <property type="entry name" value="Glutaredoxin"/>
    <property type="match status" value="1"/>
</dbReference>
<dbReference type="PANTHER" id="PTHR45694:SF18">
    <property type="entry name" value="GLUTAREDOXIN-1-RELATED"/>
    <property type="match status" value="1"/>
</dbReference>
<evidence type="ECO:0000256" key="1">
    <source>
        <dbReference type="ARBA" id="ARBA00000217"/>
    </source>
</evidence>